<dbReference type="PANTHER" id="PTHR44899">
    <property type="entry name" value="CAMK FAMILY PROTEIN KINASE"/>
    <property type="match status" value="1"/>
</dbReference>
<dbReference type="InterPro" id="IPR000719">
    <property type="entry name" value="Prot_kinase_dom"/>
</dbReference>
<organism evidence="16">
    <name type="scientific">Lotharella globosa</name>
    <dbReference type="NCBI Taxonomy" id="91324"/>
    <lineage>
        <taxon>Eukaryota</taxon>
        <taxon>Sar</taxon>
        <taxon>Rhizaria</taxon>
        <taxon>Cercozoa</taxon>
        <taxon>Chlorarachniophyceae</taxon>
        <taxon>Lotharella</taxon>
    </lineage>
</organism>
<dbReference type="Gene3D" id="1.10.510.10">
    <property type="entry name" value="Transferase(Phosphotransferase) domain 1"/>
    <property type="match status" value="1"/>
</dbReference>
<keyword evidence="9 13" id="KW-0067">ATP-binding</keyword>
<feature type="compositionally biased region" description="Acidic residues" evidence="14">
    <location>
        <begin position="659"/>
        <end position="669"/>
    </location>
</feature>
<feature type="compositionally biased region" description="Basic residues" evidence="14">
    <location>
        <begin position="392"/>
        <end position="401"/>
    </location>
</feature>
<evidence type="ECO:0000256" key="4">
    <source>
        <dbReference type="ARBA" id="ARBA00022527"/>
    </source>
</evidence>
<sequence>MENYTTGKLIGKGSFGEVFLCQKRGVKHQYVMKKMRLVGVEDKEMQSFQLEVQLLSELAHPGIVEYVESFVTRDHHHLCIVMGYCEGGDLTSFLKKRRGRLLPEKDILNLFVQMTLALHFVHMKNILHRDLKSQNIFLKDGMIQLGDFGISKVLETTGSFAQTCIGTPYYMSPELFQNKKYNFKSDVWALGCVLYEMATLKHAFDANSINGLAMKIIRGKYPKLSSTYSRSLHSLVASMLTIEPRRRPSIKKILNERIVQKRLKLYISKVFRQGVDNPRKTQALTNARTQLNALGMSKLLEEIETAQKQKAEKKAEGKMEKRWKEQEKALQKEEIAHRRMEEALRKYKEQQQRLKRRLLEQKNRASRRNDSEKRRSTPAERRQQKRLEEANKRRKALREKKARLEKERAARLKKEDEQRRKREADRKKVRELSRWGGAARKASPPPKPRRKKSSVSSEKRSVMAEQALKKKRQAELEIEDSMEDNQDDLQELQRAREELERHLQAKDSAHKHGAKHRSRPSRLDKPVSSDKVSLKKMSPKDRVLYEKENRRKALEAKKRAALLAAQQQLIRENKIANERKMAQYRGHHHGSPSLDSHSSNRRGEMSPSEGDDESDVDELEIEERVKYGEQLEKMVQEQGDKILKMKRTLHQTKLHMALQEDDDDDEESESTAGPPSRGFHTQTQSICISHDSSDSSDEEEGYVPSSNRKDIVKEWRKQCITELGERGYREAYAFVHNLKTNPKYRERNDSWILQELERILRTNKRSMVIRAYKMLDNLHFYENSR</sequence>
<evidence type="ECO:0000256" key="6">
    <source>
        <dbReference type="ARBA" id="ARBA00022723"/>
    </source>
</evidence>
<feature type="compositionally biased region" description="Basic and acidic residues" evidence="14">
    <location>
        <begin position="538"/>
        <end position="549"/>
    </location>
</feature>
<evidence type="ECO:0000313" key="16">
    <source>
        <dbReference type="EMBL" id="CAE0664890.1"/>
    </source>
</evidence>
<evidence type="ECO:0000256" key="1">
    <source>
        <dbReference type="ARBA" id="ARBA00001946"/>
    </source>
</evidence>
<evidence type="ECO:0000256" key="10">
    <source>
        <dbReference type="ARBA" id="ARBA00022842"/>
    </source>
</evidence>
<feature type="compositionally biased region" description="Basic and acidic residues" evidence="14">
    <location>
        <begin position="358"/>
        <end position="391"/>
    </location>
</feature>
<evidence type="ECO:0000256" key="2">
    <source>
        <dbReference type="ARBA" id="ARBA00010886"/>
    </source>
</evidence>
<dbReference type="Gene3D" id="3.30.200.20">
    <property type="entry name" value="Phosphorylase Kinase, domain 1"/>
    <property type="match status" value="1"/>
</dbReference>
<feature type="compositionally biased region" description="Basic residues" evidence="14">
    <location>
        <begin position="511"/>
        <end position="520"/>
    </location>
</feature>
<keyword evidence="6" id="KW-0479">Metal-binding</keyword>
<dbReference type="InterPro" id="IPR017441">
    <property type="entry name" value="Protein_kinase_ATP_BS"/>
</dbReference>
<dbReference type="EMBL" id="HBIV01022934">
    <property type="protein sequence ID" value="CAE0664890.1"/>
    <property type="molecule type" value="Transcribed_RNA"/>
</dbReference>
<dbReference type="PROSITE" id="PS00108">
    <property type="entry name" value="PROTEIN_KINASE_ST"/>
    <property type="match status" value="1"/>
</dbReference>
<dbReference type="PANTHER" id="PTHR44899:SF3">
    <property type="entry name" value="SERINE_THREONINE-PROTEIN KINASE NEK1"/>
    <property type="match status" value="1"/>
</dbReference>
<dbReference type="GO" id="GO:0046872">
    <property type="term" value="F:metal ion binding"/>
    <property type="evidence" value="ECO:0007669"/>
    <property type="project" value="UniProtKB-KW"/>
</dbReference>
<keyword evidence="7 13" id="KW-0547">Nucleotide-binding</keyword>
<comment type="similarity">
    <text evidence="2">Belongs to the protein kinase superfamily. NEK Ser/Thr protein kinase family. NIMA subfamily.</text>
</comment>
<keyword evidence="5" id="KW-0808">Transferase</keyword>
<dbReference type="Pfam" id="PF00069">
    <property type="entry name" value="Pkinase"/>
    <property type="match status" value="1"/>
</dbReference>
<feature type="region of interest" description="Disordered" evidence="14">
    <location>
        <begin position="658"/>
        <end position="684"/>
    </location>
</feature>
<keyword evidence="8" id="KW-0418">Kinase</keyword>
<feature type="region of interest" description="Disordered" evidence="14">
    <location>
        <begin position="574"/>
        <end position="617"/>
    </location>
</feature>
<dbReference type="AlphaFoldDB" id="A0A7S3YXN7"/>
<feature type="binding site" evidence="13">
    <location>
        <position position="33"/>
    </location>
    <ligand>
        <name>ATP</name>
        <dbReference type="ChEBI" id="CHEBI:30616"/>
    </ligand>
</feature>
<dbReference type="SMART" id="SM00220">
    <property type="entry name" value="S_TKc"/>
    <property type="match status" value="1"/>
</dbReference>
<dbReference type="InterPro" id="IPR051131">
    <property type="entry name" value="NEK_Ser/Thr_kinase_NIMA"/>
</dbReference>
<evidence type="ECO:0000256" key="5">
    <source>
        <dbReference type="ARBA" id="ARBA00022679"/>
    </source>
</evidence>
<feature type="compositionally biased region" description="Basic and acidic residues" evidence="14">
    <location>
        <begin position="491"/>
        <end position="510"/>
    </location>
</feature>
<comment type="cofactor">
    <cofactor evidence="1">
        <name>Mg(2+)</name>
        <dbReference type="ChEBI" id="CHEBI:18420"/>
    </cofactor>
</comment>
<name>A0A7S3YXN7_9EUKA</name>
<evidence type="ECO:0000256" key="3">
    <source>
        <dbReference type="ARBA" id="ARBA00012513"/>
    </source>
</evidence>
<dbReference type="InterPro" id="IPR011009">
    <property type="entry name" value="Kinase-like_dom_sf"/>
</dbReference>
<dbReference type="InterPro" id="IPR008271">
    <property type="entry name" value="Ser/Thr_kinase_AS"/>
</dbReference>
<proteinExistence type="inferred from homology"/>
<dbReference type="FunFam" id="3.30.200.20:FF:000097">
    <property type="entry name" value="Probable serine/threonine-protein kinase nek1"/>
    <property type="match status" value="1"/>
</dbReference>
<protein>
    <recommendedName>
        <fullName evidence="3">non-specific serine/threonine protein kinase</fullName>
        <ecNumber evidence="3">2.7.11.1</ecNumber>
    </recommendedName>
</protein>
<evidence type="ECO:0000256" key="8">
    <source>
        <dbReference type="ARBA" id="ARBA00022777"/>
    </source>
</evidence>
<evidence type="ECO:0000256" key="7">
    <source>
        <dbReference type="ARBA" id="ARBA00022741"/>
    </source>
</evidence>
<dbReference type="PROSITE" id="PS00107">
    <property type="entry name" value="PROTEIN_KINASE_ATP"/>
    <property type="match status" value="1"/>
</dbReference>
<evidence type="ECO:0000256" key="11">
    <source>
        <dbReference type="ARBA" id="ARBA00047899"/>
    </source>
</evidence>
<reference evidence="16" key="1">
    <citation type="submission" date="2021-01" db="EMBL/GenBank/DDBJ databases">
        <authorList>
            <person name="Corre E."/>
            <person name="Pelletier E."/>
            <person name="Niang G."/>
            <person name="Scheremetjew M."/>
            <person name="Finn R."/>
            <person name="Kale V."/>
            <person name="Holt S."/>
            <person name="Cochrane G."/>
            <person name="Meng A."/>
            <person name="Brown T."/>
            <person name="Cohen L."/>
        </authorList>
    </citation>
    <scope>NUCLEOTIDE SEQUENCE</scope>
    <source>
        <strain evidence="16">CCCM811</strain>
    </source>
</reference>
<dbReference type="CDD" id="cd08215">
    <property type="entry name" value="STKc_Nek"/>
    <property type="match status" value="1"/>
</dbReference>
<dbReference type="PROSITE" id="PS50011">
    <property type="entry name" value="PROTEIN_KINASE_DOM"/>
    <property type="match status" value="1"/>
</dbReference>
<feature type="region of interest" description="Disordered" evidence="14">
    <location>
        <begin position="358"/>
        <end position="549"/>
    </location>
</feature>
<gene>
    <name evidence="16" type="ORF">LGLO00237_LOCUS16495</name>
</gene>
<comment type="catalytic activity">
    <reaction evidence="11">
        <text>L-threonyl-[protein] + ATP = O-phospho-L-threonyl-[protein] + ADP + H(+)</text>
        <dbReference type="Rhea" id="RHEA:46608"/>
        <dbReference type="Rhea" id="RHEA-COMP:11060"/>
        <dbReference type="Rhea" id="RHEA-COMP:11605"/>
        <dbReference type="ChEBI" id="CHEBI:15378"/>
        <dbReference type="ChEBI" id="CHEBI:30013"/>
        <dbReference type="ChEBI" id="CHEBI:30616"/>
        <dbReference type="ChEBI" id="CHEBI:61977"/>
        <dbReference type="ChEBI" id="CHEBI:456216"/>
        <dbReference type="EC" id="2.7.11.1"/>
    </reaction>
</comment>
<dbReference type="EC" id="2.7.11.1" evidence="3"/>
<dbReference type="SUPFAM" id="SSF56112">
    <property type="entry name" value="Protein kinase-like (PK-like)"/>
    <property type="match status" value="1"/>
</dbReference>
<evidence type="ECO:0000259" key="15">
    <source>
        <dbReference type="PROSITE" id="PS50011"/>
    </source>
</evidence>
<dbReference type="GO" id="GO:0005524">
    <property type="term" value="F:ATP binding"/>
    <property type="evidence" value="ECO:0007669"/>
    <property type="project" value="UniProtKB-UniRule"/>
</dbReference>
<comment type="catalytic activity">
    <reaction evidence="12">
        <text>L-seryl-[protein] + ATP = O-phospho-L-seryl-[protein] + ADP + H(+)</text>
        <dbReference type="Rhea" id="RHEA:17989"/>
        <dbReference type="Rhea" id="RHEA-COMP:9863"/>
        <dbReference type="Rhea" id="RHEA-COMP:11604"/>
        <dbReference type="ChEBI" id="CHEBI:15378"/>
        <dbReference type="ChEBI" id="CHEBI:29999"/>
        <dbReference type="ChEBI" id="CHEBI:30616"/>
        <dbReference type="ChEBI" id="CHEBI:83421"/>
        <dbReference type="ChEBI" id="CHEBI:456216"/>
        <dbReference type="EC" id="2.7.11.1"/>
    </reaction>
</comment>
<accession>A0A7S3YXN7</accession>
<dbReference type="GO" id="GO:0004674">
    <property type="term" value="F:protein serine/threonine kinase activity"/>
    <property type="evidence" value="ECO:0007669"/>
    <property type="project" value="UniProtKB-KW"/>
</dbReference>
<feature type="compositionally biased region" description="Acidic residues" evidence="14">
    <location>
        <begin position="476"/>
        <end position="490"/>
    </location>
</feature>
<evidence type="ECO:0000256" key="13">
    <source>
        <dbReference type="PROSITE-ProRule" id="PRU10141"/>
    </source>
</evidence>
<dbReference type="FunFam" id="1.10.510.10:FF:000172">
    <property type="entry name" value="serine/threonine-protein kinase Nek1 isoform X1"/>
    <property type="match status" value="1"/>
</dbReference>
<keyword evidence="10" id="KW-0460">Magnesium</keyword>
<evidence type="ECO:0000256" key="9">
    <source>
        <dbReference type="ARBA" id="ARBA00022840"/>
    </source>
</evidence>
<evidence type="ECO:0000256" key="12">
    <source>
        <dbReference type="ARBA" id="ARBA00048679"/>
    </source>
</evidence>
<feature type="compositionally biased region" description="Basic and acidic residues" evidence="14">
    <location>
        <begin position="402"/>
        <end position="433"/>
    </location>
</feature>
<keyword evidence="4" id="KW-0723">Serine/threonine-protein kinase</keyword>
<evidence type="ECO:0000256" key="14">
    <source>
        <dbReference type="SAM" id="MobiDB-lite"/>
    </source>
</evidence>
<feature type="domain" description="Protein kinase" evidence="15">
    <location>
        <begin position="4"/>
        <end position="259"/>
    </location>
</feature>